<proteinExistence type="predicted"/>
<comment type="caution">
    <text evidence="1">The sequence shown here is derived from an EMBL/GenBank/DDBJ whole genome shotgun (WGS) entry which is preliminary data.</text>
</comment>
<keyword evidence="2" id="KW-1185">Reference proteome</keyword>
<protein>
    <submittedName>
        <fullName evidence="1">Uncharacterized protein</fullName>
    </submittedName>
</protein>
<dbReference type="Proteomes" id="UP001203297">
    <property type="component" value="Unassembled WGS sequence"/>
</dbReference>
<reference evidence="1" key="1">
    <citation type="journal article" date="2022" name="New Phytol.">
        <title>Evolutionary transition to the ectomycorrhizal habit in the genomes of a hyperdiverse lineage of mushroom-forming fungi.</title>
        <authorList>
            <person name="Looney B."/>
            <person name="Miyauchi S."/>
            <person name="Morin E."/>
            <person name="Drula E."/>
            <person name="Courty P.E."/>
            <person name="Kohler A."/>
            <person name="Kuo A."/>
            <person name="LaButti K."/>
            <person name="Pangilinan J."/>
            <person name="Lipzen A."/>
            <person name="Riley R."/>
            <person name="Andreopoulos W."/>
            <person name="He G."/>
            <person name="Johnson J."/>
            <person name="Nolan M."/>
            <person name="Tritt A."/>
            <person name="Barry K.W."/>
            <person name="Grigoriev I.V."/>
            <person name="Nagy L.G."/>
            <person name="Hibbett D."/>
            <person name="Henrissat B."/>
            <person name="Matheny P.B."/>
            <person name="Labbe J."/>
            <person name="Martin F.M."/>
        </authorList>
    </citation>
    <scope>NUCLEOTIDE SEQUENCE</scope>
    <source>
        <strain evidence="1">BPL690</strain>
    </source>
</reference>
<gene>
    <name evidence="1" type="ORF">B0F90DRAFT_290078</name>
</gene>
<organism evidence="1 2">
    <name type="scientific">Multifurca ochricompacta</name>
    <dbReference type="NCBI Taxonomy" id="376703"/>
    <lineage>
        <taxon>Eukaryota</taxon>
        <taxon>Fungi</taxon>
        <taxon>Dikarya</taxon>
        <taxon>Basidiomycota</taxon>
        <taxon>Agaricomycotina</taxon>
        <taxon>Agaricomycetes</taxon>
        <taxon>Russulales</taxon>
        <taxon>Russulaceae</taxon>
        <taxon>Multifurca</taxon>
    </lineage>
</organism>
<evidence type="ECO:0000313" key="2">
    <source>
        <dbReference type="Proteomes" id="UP001203297"/>
    </source>
</evidence>
<dbReference type="AlphaFoldDB" id="A0AAD4M552"/>
<dbReference type="EMBL" id="WTXG01000013">
    <property type="protein sequence ID" value="KAI0301703.1"/>
    <property type="molecule type" value="Genomic_DNA"/>
</dbReference>
<sequence length="204" mass="23132">MWALTSQSEEATWTWEKHSDRIDQEWVSSFPLLRFELRVFFCFFYQPSSQFKPRHAADRLTPFDYRRNPVFRVLKSFGETTNATAFCVGFRVQLAPSFSCACDHYQTGVRNGIWGSARYAPFPFHLPLPLDSHLPFPSIVAFPIATLYGSKNRKPKNKKPIGSLVISRTVMGSSVPVASICLACLYPLGRNDAASIIRPVIHRG</sequence>
<evidence type="ECO:0000313" key="1">
    <source>
        <dbReference type="EMBL" id="KAI0301703.1"/>
    </source>
</evidence>
<name>A0AAD4M552_9AGAM</name>
<accession>A0AAD4M552</accession>